<evidence type="ECO:0000256" key="2">
    <source>
        <dbReference type="SAM" id="Phobius"/>
    </source>
</evidence>
<dbReference type="Proteomes" id="UP001551584">
    <property type="component" value="Unassembled WGS sequence"/>
</dbReference>
<feature type="transmembrane region" description="Helical" evidence="2">
    <location>
        <begin position="48"/>
        <end position="71"/>
    </location>
</feature>
<organism evidence="3 4">
    <name type="scientific">Streptomyces chilikensis</name>
    <dbReference type="NCBI Taxonomy" id="1194079"/>
    <lineage>
        <taxon>Bacteria</taxon>
        <taxon>Bacillati</taxon>
        <taxon>Actinomycetota</taxon>
        <taxon>Actinomycetes</taxon>
        <taxon>Kitasatosporales</taxon>
        <taxon>Streptomycetaceae</taxon>
        <taxon>Streptomyces</taxon>
    </lineage>
</organism>
<name>A0ABV3EJI8_9ACTN</name>
<evidence type="ECO:0000313" key="4">
    <source>
        <dbReference type="Proteomes" id="UP001551584"/>
    </source>
</evidence>
<evidence type="ECO:0000256" key="1">
    <source>
        <dbReference type="SAM" id="MobiDB-lite"/>
    </source>
</evidence>
<dbReference type="EMBL" id="JBEZNA010000004">
    <property type="protein sequence ID" value="MEU9576343.1"/>
    <property type="molecule type" value="Genomic_DNA"/>
</dbReference>
<comment type="caution">
    <text evidence="3">The sequence shown here is derived from an EMBL/GenBank/DDBJ whole genome shotgun (WGS) entry which is preliminary data.</text>
</comment>
<proteinExistence type="predicted"/>
<evidence type="ECO:0000313" key="3">
    <source>
        <dbReference type="EMBL" id="MEU9576343.1"/>
    </source>
</evidence>
<feature type="compositionally biased region" description="Low complexity" evidence="1">
    <location>
        <begin position="75"/>
        <end position="100"/>
    </location>
</feature>
<feature type="region of interest" description="Disordered" evidence="1">
    <location>
        <begin position="75"/>
        <end position="116"/>
    </location>
</feature>
<sequence length="214" mass="22011">MSEGLQRPLRPDEEAELLERFHNGDTLDNLPVIQPPPPPSRHTPPGQLIAAAVGVALLAGAGGALVAWYAADPETPTAAPASSTRTSAPPASSPAAALSPKGDPEPAPEGTARTADIEQVRIIQTPATGGDAGATYCLVYTGSSSGPEREAILLLNAPAYQCADLLPYDPAVGPFMTEAPTCEEPSRAAVLSFADSAAWGEDLMYTCLTEHNGA</sequence>
<keyword evidence="2" id="KW-1133">Transmembrane helix</keyword>
<feature type="region of interest" description="Disordered" evidence="1">
    <location>
        <begin position="19"/>
        <end position="46"/>
    </location>
</feature>
<evidence type="ECO:0008006" key="5">
    <source>
        <dbReference type="Google" id="ProtNLM"/>
    </source>
</evidence>
<protein>
    <recommendedName>
        <fullName evidence="5">Septum formation-related domain-containing protein</fullName>
    </recommendedName>
</protein>
<accession>A0ABV3EJI8</accession>
<dbReference type="RefSeq" id="WP_359268503.1">
    <property type="nucleotide sequence ID" value="NZ_JBEZNA010000004.1"/>
</dbReference>
<feature type="compositionally biased region" description="Pro residues" evidence="1">
    <location>
        <begin position="33"/>
        <end position="42"/>
    </location>
</feature>
<keyword evidence="2" id="KW-0812">Transmembrane</keyword>
<gene>
    <name evidence="3" type="ORF">AB0D95_03465</name>
</gene>
<keyword evidence="4" id="KW-1185">Reference proteome</keyword>
<keyword evidence="2" id="KW-0472">Membrane</keyword>
<reference evidence="3 4" key="1">
    <citation type="submission" date="2024-06" db="EMBL/GenBank/DDBJ databases">
        <title>The Natural Products Discovery Center: Release of the First 8490 Sequenced Strains for Exploring Actinobacteria Biosynthetic Diversity.</title>
        <authorList>
            <person name="Kalkreuter E."/>
            <person name="Kautsar S.A."/>
            <person name="Yang D."/>
            <person name="Bader C.D."/>
            <person name="Teijaro C.N."/>
            <person name="Fluegel L."/>
            <person name="Davis C.M."/>
            <person name="Simpson J.R."/>
            <person name="Lauterbach L."/>
            <person name="Steele A.D."/>
            <person name="Gui C."/>
            <person name="Meng S."/>
            <person name="Li G."/>
            <person name="Viehrig K."/>
            <person name="Ye F."/>
            <person name="Su P."/>
            <person name="Kiefer A.F."/>
            <person name="Nichols A."/>
            <person name="Cepeda A.J."/>
            <person name="Yan W."/>
            <person name="Fan B."/>
            <person name="Jiang Y."/>
            <person name="Adhikari A."/>
            <person name="Zheng C.-J."/>
            <person name="Schuster L."/>
            <person name="Cowan T.M."/>
            <person name="Smanski M.J."/>
            <person name="Chevrette M.G."/>
            <person name="De Carvalho L.P.S."/>
            <person name="Shen B."/>
        </authorList>
    </citation>
    <scope>NUCLEOTIDE SEQUENCE [LARGE SCALE GENOMIC DNA]</scope>
    <source>
        <strain evidence="3 4">NPDC048117</strain>
    </source>
</reference>